<dbReference type="InterPro" id="IPR031303">
    <property type="entry name" value="C5_meth_CS"/>
</dbReference>
<evidence type="ECO:0000256" key="1">
    <source>
        <dbReference type="ARBA" id="ARBA00022603"/>
    </source>
</evidence>
<accession>A0A420XHY7</accession>
<evidence type="ECO:0000256" key="3">
    <source>
        <dbReference type="ARBA" id="ARBA00022691"/>
    </source>
</evidence>
<dbReference type="Gene3D" id="3.40.50.150">
    <property type="entry name" value="Vaccinia Virus protein VP39"/>
    <property type="match status" value="1"/>
</dbReference>
<dbReference type="GO" id="GO:0044027">
    <property type="term" value="P:negative regulation of gene expression via chromosomal CpG island methylation"/>
    <property type="evidence" value="ECO:0007669"/>
    <property type="project" value="TreeGrafter"/>
</dbReference>
<gene>
    <name evidence="9" type="ORF">DES31_0266</name>
</gene>
<evidence type="ECO:0000256" key="6">
    <source>
        <dbReference type="PROSITE-ProRule" id="PRU01016"/>
    </source>
</evidence>
<keyword evidence="2 6" id="KW-0808">Transferase</keyword>
<dbReference type="GO" id="GO:0032259">
    <property type="term" value="P:methylation"/>
    <property type="evidence" value="ECO:0007669"/>
    <property type="project" value="UniProtKB-KW"/>
</dbReference>
<dbReference type="PANTHER" id="PTHR10629">
    <property type="entry name" value="CYTOSINE-SPECIFIC METHYLTRANSFERASE"/>
    <property type="match status" value="1"/>
</dbReference>
<evidence type="ECO:0000313" key="10">
    <source>
        <dbReference type="Proteomes" id="UP000280099"/>
    </source>
</evidence>
<dbReference type="InterPro" id="IPR029063">
    <property type="entry name" value="SAM-dependent_MTases_sf"/>
</dbReference>
<dbReference type="OrthoDB" id="9813719at2"/>
<dbReference type="EMBL" id="RBJC01000004">
    <property type="protein sequence ID" value="RKR76955.1"/>
    <property type="molecule type" value="Genomic_DNA"/>
</dbReference>
<sequence length="350" mass="39847">MIKKYMIDLFSGCGGLSFGFEQAGFECIVGVDIEQSALDSFSHNHMHAKALKLDLSKQESLDIIIDALGRKKIELIVAGPPCQGFSLTGKREENDNRNKLFYSVFKLAERINPRFIVIENVPGIATLYKGRAKEAIMNEFKRLGYSVSEKLLYAPDYGIPQIRKRMFFVGTKSREPFEFPPPTHAEKDYVTCEQAIGDLPSLENMLGTEVAEYTKPAQSSYQKMMRRKSLKLLNHVATKHTDLVVSVIKQVPEGGNYKDLPPGVGESRKFNEAWTRYHSQKPSRTIDTGHRNHFHYCWNRIPTARENARLQSFPDHFEFKGTKTQQYRQIGNAVPPLLGFVIGKKLLEKK</sequence>
<dbReference type="Pfam" id="PF00145">
    <property type="entry name" value="DNA_methylase"/>
    <property type="match status" value="1"/>
</dbReference>
<protein>
    <recommendedName>
        <fullName evidence="8">Cytosine-specific methyltransferase</fullName>
        <ecNumber evidence="8">2.1.1.37</ecNumber>
    </recommendedName>
</protein>
<keyword evidence="10" id="KW-1185">Reference proteome</keyword>
<dbReference type="PANTHER" id="PTHR10629:SF52">
    <property type="entry name" value="DNA (CYTOSINE-5)-METHYLTRANSFERASE 1"/>
    <property type="match status" value="1"/>
</dbReference>
<evidence type="ECO:0000256" key="7">
    <source>
        <dbReference type="RuleBase" id="RU000416"/>
    </source>
</evidence>
<name>A0A420XHY7_9PAST</name>
<dbReference type="NCBIfam" id="TIGR00675">
    <property type="entry name" value="dcm"/>
    <property type="match status" value="1"/>
</dbReference>
<evidence type="ECO:0000256" key="5">
    <source>
        <dbReference type="ARBA" id="ARBA00047422"/>
    </source>
</evidence>
<dbReference type="RefSeq" id="WP_121121229.1">
    <property type="nucleotide sequence ID" value="NZ_CP016604.1"/>
</dbReference>
<keyword evidence="3 6" id="KW-0949">S-adenosyl-L-methionine</keyword>
<organism evidence="9 10">
    <name type="scientific">Otariodibacter oris</name>
    <dbReference type="NCBI Taxonomy" id="1032623"/>
    <lineage>
        <taxon>Bacteria</taxon>
        <taxon>Pseudomonadati</taxon>
        <taxon>Pseudomonadota</taxon>
        <taxon>Gammaproteobacteria</taxon>
        <taxon>Pasteurellales</taxon>
        <taxon>Pasteurellaceae</taxon>
        <taxon>Otariodibacter</taxon>
    </lineage>
</organism>
<dbReference type="GO" id="GO:0009307">
    <property type="term" value="P:DNA restriction-modification system"/>
    <property type="evidence" value="ECO:0007669"/>
    <property type="project" value="UniProtKB-KW"/>
</dbReference>
<comment type="similarity">
    <text evidence="6 7">Belongs to the class I-like SAM-binding methyltransferase superfamily. C5-methyltransferase family.</text>
</comment>
<dbReference type="AlphaFoldDB" id="A0A420XHY7"/>
<evidence type="ECO:0000256" key="8">
    <source>
        <dbReference type="RuleBase" id="RU000417"/>
    </source>
</evidence>
<dbReference type="PROSITE" id="PS00094">
    <property type="entry name" value="C5_MTASE_1"/>
    <property type="match status" value="1"/>
</dbReference>
<evidence type="ECO:0000256" key="4">
    <source>
        <dbReference type="ARBA" id="ARBA00022747"/>
    </source>
</evidence>
<proteinExistence type="inferred from homology"/>
<evidence type="ECO:0000256" key="2">
    <source>
        <dbReference type="ARBA" id="ARBA00022679"/>
    </source>
</evidence>
<reference evidence="9 10" key="1">
    <citation type="submission" date="2018-10" db="EMBL/GenBank/DDBJ databases">
        <title>Genomic Encyclopedia of Type Strains, Phase IV (KMG-IV): sequencing the most valuable type-strain genomes for metagenomic binning, comparative biology and taxonomic classification.</title>
        <authorList>
            <person name="Goeker M."/>
        </authorList>
    </citation>
    <scope>NUCLEOTIDE SEQUENCE [LARGE SCALE GENOMIC DNA]</scope>
    <source>
        <strain evidence="9 10">DSM 23800</strain>
    </source>
</reference>
<dbReference type="PROSITE" id="PS51679">
    <property type="entry name" value="SAM_MT_C5"/>
    <property type="match status" value="1"/>
</dbReference>
<dbReference type="PRINTS" id="PR00105">
    <property type="entry name" value="C5METTRFRASE"/>
</dbReference>
<dbReference type="EC" id="2.1.1.37" evidence="8"/>
<dbReference type="GO" id="GO:0003677">
    <property type="term" value="F:DNA binding"/>
    <property type="evidence" value="ECO:0007669"/>
    <property type="project" value="TreeGrafter"/>
</dbReference>
<keyword evidence="1 6" id="KW-0489">Methyltransferase</keyword>
<dbReference type="InterPro" id="IPR001525">
    <property type="entry name" value="C5_MeTfrase"/>
</dbReference>
<dbReference type="Gene3D" id="3.90.120.10">
    <property type="entry name" value="DNA Methylase, subunit A, domain 2"/>
    <property type="match status" value="1"/>
</dbReference>
<dbReference type="GO" id="GO:0003886">
    <property type="term" value="F:DNA (cytosine-5-)-methyltransferase activity"/>
    <property type="evidence" value="ECO:0007669"/>
    <property type="project" value="UniProtKB-EC"/>
</dbReference>
<evidence type="ECO:0000313" key="9">
    <source>
        <dbReference type="EMBL" id="RKR76955.1"/>
    </source>
</evidence>
<dbReference type="Proteomes" id="UP000280099">
    <property type="component" value="Unassembled WGS sequence"/>
</dbReference>
<feature type="active site" evidence="6">
    <location>
        <position position="82"/>
    </location>
</feature>
<keyword evidence="4" id="KW-0680">Restriction system</keyword>
<dbReference type="SUPFAM" id="SSF53335">
    <property type="entry name" value="S-adenosyl-L-methionine-dependent methyltransferases"/>
    <property type="match status" value="1"/>
</dbReference>
<dbReference type="InterPro" id="IPR018117">
    <property type="entry name" value="C5_DNA_meth_AS"/>
</dbReference>
<comment type="caution">
    <text evidence="9">The sequence shown here is derived from an EMBL/GenBank/DDBJ whole genome shotgun (WGS) entry which is preliminary data.</text>
</comment>
<comment type="catalytic activity">
    <reaction evidence="5 8">
        <text>a 2'-deoxycytidine in DNA + S-adenosyl-L-methionine = a 5-methyl-2'-deoxycytidine in DNA + S-adenosyl-L-homocysteine + H(+)</text>
        <dbReference type="Rhea" id="RHEA:13681"/>
        <dbReference type="Rhea" id="RHEA-COMP:11369"/>
        <dbReference type="Rhea" id="RHEA-COMP:11370"/>
        <dbReference type="ChEBI" id="CHEBI:15378"/>
        <dbReference type="ChEBI" id="CHEBI:57856"/>
        <dbReference type="ChEBI" id="CHEBI:59789"/>
        <dbReference type="ChEBI" id="CHEBI:85452"/>
        <dbReference type="ChEBI" id="CHEBI:85454"/>
        <dbReference type="EC" id="2.1.1.37"/>
    </reaction>
</comment>
<dbReference type="InterPro" id="IPR050390">
    <property type="entry name" value="C5-Methyltransferase"/>
</dbReference>
<dbReference type="PROSITE" id="PS00095">
    <property type="entry name" value="C5_MTASE_2"/>
    <property type="match status" value="1"/>
</dbReference>